<evidence type="ECO:0000313" key="1">
    <source>
        <dbReference type="EMBL" id="ROW00460.1"/>
    </source>
</evidence>
<protein>
    <submittedName>
        <fullName evidence="1">Uncharacterized protein</fullName>
    </submittedName>
</protein>
<dbReference type="AlphaFoldDB" id="A0A423WAT3"/>
<dbReference type="Proteomes" id="UP000285146">
    <property type="component" value="Unassembled WGS sequence"/>
</dbReference>
<dbReference type="EMBL" id="LKEB01000056">
    <property type="protein sequence ID" value="ROW00460.1"/>
    <property type="molecule type" value="Genomic_DNA"/>
</dbReference>
<comment type="caution">
    <text evidence="1">The sequence shown here is derived from an EMBL/GenBank/DDBJ whole genome shotgun (WGS) entry which is preliminary data.</text>
</comment>
<sequence length="578" mass="65479">MATSPAGKLSFDRISKDNQALTDEVQALVQSSQNSTLSCEDVQEGPDETRLKWLLERLYISISDFGNYSDSTDTPDEEKIAAWESFLDPIGALAHVKPHGHMMAARMVLYLTNAFLGNSHLSSTFPKTDSSVKPVSLRLSFITALDDKLLSHLTYLWAHSDNRETFPWVFTEHLIHDCRRDRECCEDVNPELSCGSWHGRRRSDRLKVARITRPSDLTPENGVSRRRRWTRAQGDTTDYRIHPDASHWHFETPYPGSPPLLMWQEIRSDGPIRESYHYFLVDEHSSRGHQRDWPALRRSRQFILDTRRIAAINLAKDIRRLAEIAMARSPLPMELQIEVLSYLGDMPTEHPYLSKLDLAAVYQPFPVLGESCTGCADRRKDARRAAAGMIKATCPHNSIAIWSLPLRAFHTFHRDDLGTGSLCLDTDCSGHHRDASWSGKSRAVVQGVREYLNEIVERRCGPGTTVNDIGLGPVLPVRLPTEEEDNARKRRLFTVFFGTNSEISGDVEREDIQQETQWTGIGGIVDVMLHSRTLLGLHASGSTSTSLHWMLGRTAQEEKEGRSALIRDHPNCYHCESF</sequence>
<proteinExistence type="predicted"/>
<gene>
    <name evidence="1" type="ORF">VPNG_07927</name>
</gene>
<organism evidence="1 2">
    <name type="scientific">Cytospora leucostoma</name>
    <dbReference type="NCBI Taxonomy" id="1230097"/>
    <lineage>
        <taxon>Eukaryota</taxon>
        <taxon>Fungi</taxon>
        <taxon>Dikarya</taxon>
        <taxon>Ascomycota</taxon>
        <taxon>Pezizomycotina</taxon>
        <taxon>Sordariomycetes</taxon>
        <taxon>Sordariomycetidae</taxon>
        <taxon>Diaporthales</taxon>
        <taxon>Cytosporaceae</taxon>
        <taxon>Cytospora</taxon>
    </lineage>
</organism>
<evidence type="ECO:0000313" key="2">
    <source>
        <dbReference type="Proteomes" id="UP000285146"/>
    </source>
</evidence>
<accession>A0A423WAT3</accession>
<keyword evidence="2" id="KW-1185">Reference proteome</keyword>
<dbReference type="OrthoDB" id="5216135at2759"/>
<dbReference type="InParanoid" id="A0A423WAT3"/>
<name>A0A423WAT3_9PEZI</name>
<reference evidence="1 2" key="1">
    <citation type="submission" date="2015-09" db="EMBL/GenBank/DDBJ databases">
        <title>Host preference determinants of Valsa canker pathogens revealed by comparative genomics.</title>
        <authorList>
            <person name="Yin Z."/>
            <person name="Huang L."/>
        </authorList>
    </citation>
    <scope>NUCLEOTIDE SEQUENCE [LARGE SCALE GENOMIC DNA]</scope>
    <source>
        <strain evidence="1 2">SXYLt</strain>
    </source>
</reference>